<gene>
    <name evidence="3" type="ORF">QN277_025731</name>
</gene>
<sequence>MGSKSCGGPSGGPDGGGSSGNLWMVEAFCRQVDNATKVVSETKTNLRGDGVGSGKEVDVAYWREKRNYLDLLTKDLCDFSKKLKDVADDDSVNRDGGGEPVDVEACFEGLQRRHVEGGELEGDDVRHGAIAVEVGVVDATEDLLEALHDNGENDNLSASEGDEEQGEDWDESERSECGSHRDVEDESDDEDFLDDENVVDDDGEDGSGFEDEDSEDESGQSGGDGPLLEVRGSTEICGSNGRPFFTLESSFADKKHLLATLDQYAIKAGVNIHLTKSGPLRGRARCEKGCPFVVFASKHRSNPNLVVKTLNLEHSCSRVFKNPRASVKWLATHFKQKVQERPQYKVSDMKKDCRDELKLHVSIHKCKRAKKMIMEEMEGSYVDEFNKLEAYLHELRTSNPGSDISVEISKEALESGRRVFSRMYLCLNASKTGWKAGCRPIIGVDGTFLKGKARGMLLTATGLDADDSLYPIAFAVTQKENTHNWKWFIEWIRRSLGLEDGNDVTIMSDMQKGLMNAVSTVLPLAEH</sequence>
<evidence type="ECO:0000256" key="1">
    <source>
        <dbReference type="SAM" id="MobiDB-lite"/>
    </source>
</evidence>
<dbReference type="EMBL" id="JAWXYG010000008">
    <property type="protein sequence ID" value="KAK4264572.1"/>
    <property type="molecule type" value="Genomic_DNA"/>
</dbReference>
<feature type="compositionally biased region" description="Basic and acidic residues" evidence="1">
    <location>
        <begin position="172"/>
        <end position="183"/>
    </location>
</feature>
<dbReference type="PANTHER" id="PTHR31973:SF189">
    <property type="entry name" value="TRANSPOSASE, MUDR, PLANT, MULE TRANSPOSASE DOMAIN PROTEIN-RELATED"/>
    <property type="match status" value="1"/>
</dbReference>
<dbReference type="Pfam" id="PF10551">
    <property type="entry name" value="MULE"/>
    <property type="match status" value="1"/>
</dbReference>
<feature type="compositionally biased region" description="Acidic residues" evidence="1">
    <location>
        <begin position="160"/>
        <end position="171"/>
    </location>
</feature>
<feature type="region of interest" description="Disordered" evidence="1">
    <location>
        <begin position="149"/>
        <end position="232"/>
    </location>
</feature>
<accession>A0AAE1J968</accession>
<protein>
    <recommendedName>
        <fullName evidence="2">MULE transposase domain-containing protein</fullName>
    </recommendedName>
</protein>
<reference evidence="3" key="1">
    <citation type="submission" date="2023-10" db="EMBL/GenBank/DDBJ databases">
        <title>Chromosome-level genome of the transformable northern wattle, Acacia crassicarpa.</title>
        <authorList>
            <person name="Massaro I."/>
            <person name="Sinha N.R."/>
            <person name="Poethig S."/>
            <person name="Leichty A.R."/>
        </authorList>
    </citation>
    <scope>NUCLEOTIDE SEQUENCE</scope>
    <source>
        <strain evidence="3">Acra3RX</strain>
        <tissue evidence="3">Leaf</tissue>
    </source>
</reference>
<dbReference type="Proteomes" id="UP001293593">
    <property type="component" value="Unassembled WGS sequence"/>
</dbReference>
<evidence type="ECO:0000259" key="2">
    <source>
        <dbReference type="Pfam" id="PF10551"/>
    </source>
</evidence>
<proteinExistence type="predicted"/>
<organism evidence="3 4">
    <name type="scientific">Acacia crassicarpa</name>
    <name type="common">northern wattle</name>
    <dbReference type="NCBI Taxonomy" id="499986"/>
    <lineage>
        <taxon>Eukaryota</taxon>
        <taxon>Viridiplantae</taxon>
        <taxon>Streptophyta</taxon>
        <taxon>Embryophyta</taxon>
        <taxon>Tracheophyta</taxon>
        <taxon>Spermatophyta</taxon>
        <taxon>Magnoliopsida</taxon>
        <taxon>eudicotyledons</taxon>
        <taxon>Gunneridae</taxon>
        <taxon>Pentapetalae</taxon>
        <taxon>rosids</taxon>
        <taxon>fabids</taxon>
        <taxon>Fabales</taxon>
        <taxon>Fabaceae</taxon>
        <taxon>Caesalpinioideae</taxon>
        <taxon>mimosoid clade</taxon>
        <taxon>Acacieae</taxon>
        <taxon>Acacia</taxon>
    </lineage>
</organism>
<feature type="domain" description="MULE transposase" evidence="2">
    <location>
        <begin position="442"/>
        <end position="527"/>
    </location>
</feature>
<name>A0AAE1J968_9FABA</name>
<dbReference type="AlphaFoldDB" id="A0AAE1J968"/>
<keyword evidence="4" id="KW-1185">Reference proteome</keyword>
<evidence type="ECO:0000313" key="3">
    <source>
        <dbReference type="EMBL" id="KAK4264572.1"/>
    </source>
</evidence>
<evidence type="ECO:0000313" key="4">
    <source>
        <dbReference type="Proteomes" id="UP001293593"/>
    </source>
</evidence>
<comment type="caution">
    <text evidence="3">The sequence shown here is derived from an EMBL/GenBank/DDBJ whole genome shotgun (WGS) entry which is preliminary data.</text>
</comment>
<dbReference type="InterPro" id="IPR018289">
    <property type="entry name" value="MULE_transposase_dom"/>
</dbReference>
<feature type="compositionally biased region" description="Acidic residues" evidence="1">
    <location>
        <begin position="184"/>
        <end position="218"/>
    </location>
</feature>
<dbReference type="PANTHER" id="PTHR31973">
    <property type="entry name" value="POLYPROTEIN, PUTATIVE-RELATED"/>
    <property type="match status" value="1"/>
</dbReference>